<evidence type="ECO:0000256" key="2">
    <source>
        <dbReference type="PROSITE-ProRule" id="PRU00708"/>
    </source>
</evidence>
<dbReference type="NCBIfam" id="TIGR00756">
    <property type="entry name" value="PPR"/>
    <property type="match status" value="3"/>
</dbReference>
<dbReference type="InterPro" id="IPR046848">
    <property type="entry name" value="E_motif"/>
</dbReference>
<evidence type="ECO:0000313" key="5">
    <source>
        <dbReference type="Proteomes" id="UP001140949"/>
    </source>
</evidence>
<evidence type="ECO:0000256" key="1">
    <source>
        <dbReference type="ARBA" id="ARBA00022737"/>
    </source>
</evidence>
<keyword evidence="1" id="KW-0677">Repeat</keyword>
<keyword evidence="4" id="KW-0675">Receptor</keyword>
<proteinExistence type="predicted"/>
<dbReference type="InterPro" id="IPR032867">
    <property type="entry name" value="DYW_dom"/>
</dbReference>
<dbReference type="InterPro" id="IPR011990">
    <property type="entry name" value="TPR-like_helical_dom_sf"/>
</dbReference>
<evidence type="ECO:0000313" key="4">
    <source>
        <dbReference type="EMBL" id="KAJ6822357.1"/>
    </source>
</evidence>
<dbReference type="PANTHER" id="PTHR47926:SF382">
    <property type="entry name" value="PENTACOTRIPEPTIDE-REPEAT REGION OF PRORP DOMAIN-CONTAINING PROTEIN"/>
    <property type="match status" value="1"/>
</dbReference>
<dbReference type="Proteomes" id="UP001140949">
    <property type="component" value="Unassembled WGS sequence"/>
</dbReference>
<reference evidence="4" key="2">
    <citation type="submission" date="2023-04" db="EMBL/GenBank/DDBJ databases">
        <authorList>
            <person name="Bruccoleri R.E."/>
            <person name="Oakeley E.J."/>
            <person name="Faust A.-M."/>
            <person name="Dessus-Babus S."/>
            <person name="Altorfer M."/>
            <person name="Burckhardt D."/>
            <person name="Oertli M."/>
            <person name="Naumann U."/>
            <person name="Petersen F."/>
            <person name="Wong J."/>
        </authorList>
    </citation>
    <scope>NUCLEOTIDE SEQUENCE</scope>
    <source>
        <strain evidence="4">GSM-AAB239-AS_SAM_17_03QT</strain>
        <tissue evidence="4">Leaf</tissue>
    </source>
</reference>
<keyword evidence="5" id="KW-1185">Reference proteome</keyword>
<dbReference type="Pfam" id="PF14432">
    <property type="entry name" value="DYW_deaminase"/>
    <property type="match status" value="1"/>
</dbReference>
<feature type="repeat" description="PPR" evidence="2">
    <location>
        <begin position="69"/>
        <end position="103"/>
    </location>
</feature>
<sequence>MEEVTYYGAVLRFCSHHRLFLLGRSLHRRLLLHHLSHHLHLSNHLINFYSKCNSLASAHRVFDEMPHRNLVSWTALISAYSRRRFPDHCFSLFSSMLSQRLLPNEYALSAVLSASIGSFRGRQVHALATKTSFDHNVTVCNALIAMYSKCPSHASEGWLVFRVMPFRNLITWNSVIAGFPDRSVSLFRCIRRNSSGFDRATLVSVITSCRNFRECLQMHCLAVKCCFNSETLVASALVKAYSGLGGGYRDCYRIFVGAKEKDIVSWLGIMASCVENEPKEAMSLFWELRWKGFIPDRHVLSIAVKACAGFATERHCSAVHSLVLRSGFGNDTIVANALIHAYSRCGSIVLAGHVFEQMVAHDLVSWNSLIKALATHGRGREALQAFRSMDIAPDSSTFAGLLTACSHGGLLDEGREIFESLSKVYGIDPHLDHYACMVDILGRAGRLSEAEELVERMPIEPDFVVWSSLLGACSKHREARIGEKAARKLVELDPQRSVGYVMMSNIYCARGSYHDATFVRKEMKEFGVKKELGLSWIGIGNIVHEFSAGGRHHPQIEDIWVELKGHVVRLKKMGYVADTSLVLHEIDEEERKEERLLRHSEKLALVFGMMNSSAAQDSLKIMKNIRICKDCHRFMKLSSECIGKEIVVRDSSRFHHFIHGECSCGDYW</sequence>
<dbReference type="GO" id="GO:0016301">
    <property type="term" value="F:kinase activity"/>
    <property type="evidence" value="ECO:0007669"/>
    <property type="project" value="UniProtKB-KW"/>
</dbReference>
<feature type="domain" description="DYW" evidence="3">
    <location>
        <begin position="574"/>
        <end position="668"/>
    </location>
</feature>
<dbReference type="GO" id="GO:0003723">
    <property type="term" value="F:RNA binding"/>
    <property type="evidence" value="ECO:0007669"/>
    <property type="project" value="InterPro"/>
</dbReference>
<dbReference type="EMBL" id="JANAVB010024400">
    <property type="protein sequence ID" value="KAJ6822357.1"/>
    <property type="molecule type" value="Genomic_DNA"/>
</dbReference>
<dbReference type="Gene3D" id="1.25.40.10">
    <property type="entry name" value="Tetratricopeptide repeat domain"/>
    <property type="match status" value="4"/>
</dbReference>
<dbReference type="PANTHER" id="PTHR47926">
    <property type="entry name" value="PENTATRICOPEPTIDE REPEAT-CONTAINING PROTEIN"/>
    <property type="match status" value="1"/>
</dbReference>
<dbReference type="InterPro" id="IPR046960">
    <property type="entry name" value="PPR_At4g14850-like_plant"/>
</dbReference>
<dbReference type="PROSITE" id="PS51375">
    <property type="entry name" value="PPR"/>
    <property type="match status" value="2"/>
</dbReference>
<reference evidence="4" key="1">
    <citation type="journal article" date="2023" name="GigaByte">
        <title>Genome assembly of the bearded iris, Iris pallida Lam.</title>
        <authorList>
            <person name="Bruccoleri R.E."/>
            <person name="Oakeley E.J."/>
            <person name="Faust A.M.E."/>
            <person name="Altorfer M."/>
            <person name="Dessus-Babus S."/>
            <person name="Burckhardt D."/>
            <person name="Oertli M."/>
            <person name="Naumann U."/>
            <person name="Petersen F."/>
            <person name="Wong J."/>
        </authorList>
    </citation>
    <scope>NUCLEOTIDE SEQUENCE</scope>
    <source>
        <strain evidence="4">GSM-AAB239-AS_SAM_17_03QT</strain>
    </source>
</reference>
<protein>
    <submittedName>
        <fullName evidence="4">LRR receptor-like serine/threonine-protein kinase</fullName>
    </submittedName>
</protein>
<keyword evidence="4" id="KW-0808">Transferase</keyword>
<keyword evidence="4" id="KW-0418">Kinase</keyword>
<dbReference type="GO" id="GO:0009451">
    <property type="term" value="P:RNA modification"/>
    <property type="evidence" value="ECO:0007669"/>
    <property type="project" value="InterPro"/>
</dbReference>
<dbReference type="Pfam" id="PF20431">
    <property type="entry name" value="E_motif"/>
    <property type="match status" value="1"/>
</dbReference>
<dbReference type="FunFam" id="1.25.40.10:FF:001093">
    <property type="entry name" value="Pentatricopeptide repeat-containing protein At2g34400"/>
    <property type="match status" value="1"/>
</dbReference>
<organism evidence="4 5">
    <name type="scientific">Iris pallida</name>
    <name type="common">Sweet iris</name>
    <dbReference type="NCBI Taxonomy" id="29817"/>
    <lineage>
        <taxon>Eukaryota</taxon>
        <taxon>Viridiplantae</taxon>
        <taxon>Streptophyta</taxon>
        <taxon>Embryophyta</taxon>
        <taxon>Tracheophyta</taxon>
        <taxon>Spermatophyta</taxon>
        <taxon>Magnoliopsida</taxon>
        <taxon>Liliopsida</taxon>
        <taxon>Asparagales</taxon>
        <taxon>Iridaceae</taxon>
        <taxon>Iridoideae</taxon>
        <taxon>Irideae</taxon>
        <taxon>Iris</taxon>
    </lineage>
</organism>
<dbReference type="AlphaFoldDB" id="A0AAX6G1J2"/>
<name>A0AAX6G1J2_IRIPA</name>
<dbReference type="InterPro" id="IPR002885">
    <property type="entry name" value="PPR_rpt"/>
</dbReference>
<dbReference type="GO" id="GO:0008270">
    <property type="term" value="F:zinc ion binding"/>
    <property type="evidence" value="ECO:0007669"/>
    <property type="project" value="InterPro"/>
</dbReference>
<dbReference type="Pfam" id="PF01535">
    <property type="entry name" value="PPR"/>
    <property type="match status" value="5"/>
</dbReference>
<feature type="repeat" description="PPR" evidence="2">
    <location>
        <begin position="331"/>
        <end position="365"/>
    </location>
</feature>
<comment type="caution">
    <text evidence="4">The sequence shown here is derived from an EMBL/GenBank/DDBJ whole genome shotgun (WGS) entry which is preliminary data.</text>
</comment>
<gene>
    <name evidence="4" type="ORF">M6B38_388980</name>
</gene>
<evidence type="ECO:0000259" key="3">
    <source>
        <dbReference type="Pfam" id="PF14432"/>
    </source>
</evidence>
<accession>A0AAX6G1J2</accession>